<evidence type="ECO:0000256" key="1">
    <source>
        <dbReference type="SAM" id="Phobius"/>
    </source>
</evidence>
<keyword evidence="1" id="KW-0472">Membrane</keyword>
<sequence>MSDRLHVLTAIYQSDRADRSSNLTVSLATMGAAVTYLVGTIAFYDKLDLLGWAISLLPFPLICVLAFQAQMVNLAAVRARSILILEKALLDAVEPPSGPHLDRVVLGVTASERASNPHTAARWQRAATLIAYLGVGLIDVLYVVLMLVKAAQHLSAWITVPATVYSALLILVALAWHHSVTNLDLSAVGGP</sequence>
<dbReference type="RefSeq" id="WP_328341438.1">
    <property type="nucleotide sequence ID" value="NZ_CP107906.1"/>
</dbReference>
<accession>A0ABZ1NVY2</accession>
<keyword evidence="3" id="KW-1185">Reference proteome</keyword>
<evidence type="ECO:0000313" key="2">
    <source>
        <dbReference type="EMBL" id="WUG95790.1"/>
    </source>
</evidence>
<feature type="transmembrane region" description="Helical" evidence="1">
    <location>
        <begin position="129"/>
        <end position="148"/>
    </location>
</feature>
<keyword evidence="1" id="KW-1133">Transmembrane helix</keyword>
<keyword evidence="1" id="KW-0812">Transmembrane</keyword>
<feature type="transmembrane region" description="Helical" evidence="1">
    <location>
        <begin position="154"/>
        <end position="176"/>
    </location>
</feature>
<name>A0ABZ1NVY2_STRVL</name>
<evidence type="ECO:0008006" key="4">
    <source>
        <dbReference type="Google" id="ProtNLM"/>
    </source>
</evidence>
<reference evidence="2 3" key="1">
    <citation type="submission" date="2022-10" db="EMBL/GenBank/DDBJ databases">
        <title>The complete genomes of actinobacterial strains from the NBC collection.</title>
        <authorList>
            <person name="Joergensen T.S."/>
            <person name="Alvarez Arevalo M."/>
            <person name="Sterndorff E.B."/>
            <person name="Faurdal D."/>
            <person name="Vuksanovic O."/>
            <person name="Mourched A.-S."/>
            <person name="Charusanti P."/>
            <person name="Shaw S."/>
            <person name="Blin K."/>
            <person name="Weber T."/>
        </authorList>
    </citation>
    <scope>NUCLEOTIDE SEQUENCE [LARGE SCALE GENOMIC DNA]</scope>
    <source>
        <strain evidence="2 3">NBC_00456</strain>
    </source>
</reference>
<gene>
    <name evidence="2" type="ORF">OHB29_23765</name>
</gene>
<evidence type="ECO:0000313" key="3">
    <source>
        <dbReference type="Proteomes" id="UP001341259"/>
    </source>
</evidence>
<dbReference type="EMBL" id="CP107906">
    <property type="protein sequence ID" value="WUG95790.1"/>
    <property type="molecule type" value="Genomic_DNA"/>
</dbReference>
<proteinExistence type="predicted"/>
<dbReference type="Proteomes" id="UP001341259">
    <property type="component" value="Chromosome"/>
</dbReference>
<organism evidence="2 3">
    <name type="scientific">Streptomyces violaceus</name>
    <name type="common">Streptomyces venezuelae</name>
    <dbReference type="NCBI Taxonomy" id="1936"/>
    <lineage>
        <taxon>Bacteria</taxon>
        <taxon>Bacillati</taxon>
        <taxon>Actinomycetota</taxon>
        <taxon>Actinomycetes</taxon>
        <taxon>Kitasatosporales</taxon>
        <taxon>Streptomycetaceae</taxon>
        <taxon>Streptomyces</taxon>
    </lineage>
</organism>
<feature type="transmembrane region" description="Helical" evidence="1">
    <location>
        <begin position="21"/>
        <end position="44"/>
    </location>
</feature>
<feature type="transmembrane region" description="Helical" evidence="1">
    <location>
        <begin position="50"/>
        <end position="77"/>
    </location>
</feature>
<protein>
    <recommendedName>
        <fullName evidence="4">Integral membrane protein</fullName>
    </recommendedName>
</protein>